<keyword evidence="2" id="KW-0238">DNA-binding</keyword>
<evidence type="ECO:0000313" key="7">
    <source>
        <dbReference type="Proteomes" id="UP000533476"/>
    </source>
</evidence>
<dbReference type="InterPro" id="IPR029016">
    <property type="entry name" value="GAF-like_dom_sf"/>
</dbReference>
<feature type="domain" description="HTH iclR-type" evidence="4">
    <location>
        <begin position="2"/>
        <end position="65"/>
    </location>
</feature>
<evidence type="ECO:0000256" key="3">
    <source>
        <dbReference type="ARBA" id="ARBA00023163"/>
    </source>
</evidence>
<protein>
    <submittedName>
        <fullName evidence="6">IclR family transcriptional regulator</fullName>
    </submittedName>
</protein>
<evidence type="ECO:0000259" key="4">
    <source>
        <dbReference type="PROSITE" id="PS51077"/>
    </source>
</evidence>
<dbReference type="PROSITE" id="PS51077">
    <property type="entry name" value="HTH_ICLR"/>
    <property type="match status" value="1"/>
</dbReference>
<keyword evidence="1" id="KW-0805">Transcription regulation</keyword>
<evidence type="ECO:0000313" key="6">
    <source>
        <dbReference type="EMBL" id="NMP21409.1"/>
    </source>
</evidence>
<dbReference type="InterPro" id="IPR036390">
    <property type="entry name" value="WH_DNA-bd_sf"/>
</dbReference>
<dbReference type="PROSITE" id="PS51078">
    <property type="entry name" value="ICLR_ED"/>
    <property type="match status" value="1"/>
</dbReference>
<dbReference type="Pfam" id="PF01614">
    <property type="entry name" value="IclR_C"/>
    <property type="match status" value="1"/>
</dbReference>
<dbReference type="Proteomes" id="UP000533476">
    <property type="component" value="Unassembled WGS sequence"/>
</dbReference>
<proteinExistence type="predicted"/>
<accession>A0A7Y0Q2Q8</accession>
<dbReference type="GO" id="GO:0045892">
    <property type="term" value="P:negative regulation of DNA-templated transcription"/>
    <property type="evidence" value="ECO:0007669"/>
    <property type="project" value="TreeGrafter"/>
</dbReference>
<dbReference type="InterPro" id="IPR036388">
    <property type="entry name" value="WH-like_DNA-bd_sf"/>
</dbReference>
<dbReference type="SUPFAM" id="SSF55781">
    <property type="entry name" value="GAF domain-like"/>
    <property type="match status" value="1"/>
</dbReference>
<dbReference type="InterPro" id="IPR014757">
    <property type="entry name" value="Tscrpt_reg_IclR_C"/>
</dbReference>
<dbReference type="SMART" id="SM00346">
    <property type="entry name" value="HTH_ICLR"/>
    <property type="match status" value="1"/>
</dbReference>
<dbReference type="GO" id="GO:0003677">
    <property type="term" value="F:DNA binding"/>
    <property type="evidence" value="ECO:0007669"/>
    <property type="project" value="UniProtKB-KW"/>
</dbReference>
<feature type="domain" description="IclR-ED" evidence="5">
    <location>
        <begin position="66"/>
        <end position="246"/>
    </location>
</feature>
<comment type="caution">
    <text evidence="6">The sequence shown here is derived from an EMBL/GenBank/DDBJ whole genome shotgun (WGS) entry which is preliminary data.</text>
</comment>
<gene>
    <name evidence="6" type="ORF">HIJ39_03430</name>
</gene>
<dbReference type="PANTHER" id="PTHR30136">
    <property type="entry name" value="HELIX-TURN-HELIX TRANSCRIPTIONAL REGULATOR, ICLR FAMILY"/>
    <property type="match status" value="1"/>
</dbReference>
<sequence length="251" mass="27079">MDKSVAKLVKVMEAVASHGDRGAGTTEIARQIDWPKGTASRVLTSLEEYGLLERDVVSKAYRIGPQVLKWASALVSPGARQHAVRARMAEFAGSAHLCVYLCELIGTQIVCTDVAYPPLSNRYFARVGAVMPLNAAAAAKVIGAFLPSDQLEELIAKCPFDRLTDKTLTDPAALRRDLEQVQGRRYATCYEEMEPGVAAFSVPVMLDGSGASLSVVGSARDFKKNQSSILQSLRELAVEIEAFSLVPGGHR</sequence>
<dbReference type="GO" id="GO:0003700">
    <property type="term" value="F:DNA-binding transcription factor activity"/>
    <property type="evidence" value="ECO:0007669"/>
    <property type="project" value="TreeGrafter"/>
</dbReference>
<name>A0A7Y0Q2Q8_9FIRM</name>
<dbReference type="PANTHER" id="PTHR30136:SF24">
    <property type="entry name" value="HTH-TYPE TRANSCRIPTIONAL REPRESSOR ALLR"/>
    <property type="match status" value="1"/>
</dbReference>
<organism evidence="6 7">
    <name type="scientific">Sulfobacillus harzensis</name>
    <dbReference type="NCBI Taxonomy" id="2729629"/>
    <lineage>
        <taxon>Bacteria</taxon>
        <taxon>Bacillati</taxon>
        <taxon>Bacillota</taxon>
        <taxon>Clostridia</taxon>
        <taxon>Eubacteriales</taxon>
        <taxon>Clostridiales Family XVII. Incertae Sedis</taxon>
        <taxon>Sulfobacillus</taxon>
    </lineage>
</organism>
<evidence type="ECO:0000259" key="5">
    <source>
        <dbReference type="PROSITE" id="PS51078"/>
    </source>
</evidence>
<dbReference type="InterPro" id="IPR050707">
    <property type="entry name" value="HTH_MetabolicPath_Reg"/>
</dbReference>
<dbReference type="RefSeq" id="WP_169096730.1">
    <property type="nucleotide sequence ID" value="NZ_JABBVZ010000007.1"/>
</dbReference>
<dbReference type="SUPFAM" id="SSF46785">
    <property type="entry name" value="Winged helix' DNA-binding domain"/>
    <property type="match status" value="1"/>
</dbReference>
<dbReference type="InterPro" id="IPR005471">
    <property type="entry name" value="Tscrpt_reg_IclR_N"/>
</dbReference>
<evidence type="ECO:0000256" key="2">
    <source>
        <dbReference type="ARBA" id="ARBA00023125"/>
    </source>
</evidence>
<dbReference type="EMBL" id="JABBVZ010000007">
    <property type="protein sequence ID" value="NMP21409.1"/>
    <property type="molecule type" value="Genomic_DNA"/>
</dbReference>
<evidence type="ECO:0000256" key="1">
    <source>
        <dbReference type="ARBA" id="ARBA00023015"/>
    </source>
</evidence>
<keyword evidence="7" id="KW-1185">Reference proteome</keyword>
<reference evidence="6 7" key="1">
    <citation type="submission" date="2020-04" db="EMBL/GenBank/DDBJ databases">
        <authorList>
            <person name="Zhang R."/>
            <person name="Schippers A."/>
        </authorList>
    </citation>
    <scope>NUCLEOTIDE SEQUENCE [LARGE SCALE GENOMIC DNA]</scope>
    <source>
        <strain evidence="6 7">DSM 109850</strain>
    </source>
</reference>
<dbReference type="Gene3D" id="3.30.450.40">
    <property type="match status" value="1"/>
</dbReference>
<dbReference type="AlphaFoldDB" id="A0A7Y0Q2Q8"/>
<dbReference type="Pfam" id="PF09339">
    <property type="entry name" value="HTH_IclR"/>
    <property type="match status" value="1"/>
</dbReference>
<keyword evidence="3" id="KW-0804">Transcription</keyword>
<dbReference type="Gene3D" id="1.10.10.10">
    <property type="entry name" value="Winged helix-like DNA-binding domain superfamily/Winged helix DNA-binding domain"/>
    <property type="match status" value="1"/>
</dbReference>